<feature type="transmembrane region" description="Helical" evidence="1">
    <location>
        <begin position="139"/>
        <end position="157"/>
    </location>
</feature>
<organism evidence="2 3">
    <name type="scientific">Vigna mungo</name>
    <name type="common">Black gram</name>
    <name type="synonym">Phaseolus mungo</name>
    <dbReference type="NCBI Taxonomy" id="3915"/>
    <lineage>
        <taxon>Eukaryota</taxon>
        <taxon>Viridiplantae</taxon>
        <taxon>Streptophyta</taxon>
        <taxon>Embryophyta</taxon>
        <taxon>Tracheophyta</taxon>
        <taxon>Spermatophyta</taxon>
        <taxon>Magnoliopsida</taxon>
        <taxon>eudicotyledons</taxon>
        <taxon>Gunneridae</taxon>
        <taxon>Pentapetalae</taxon>
        <taxon>rosids</taxon>
        <taxon>fabids</taxon>
        <taxon>Fabales</taxon>
        <taxon>Fabaceae</taxon>
        <taxon>Papilionoideae</taxon>
        <taxon>50 kb inversion clade</taxon>
        <taxon>NPAAA clade</taxon>
        <taxon>indigoferoid/millettioid clade</taxon>
        <taxon>Phaseoleae</taxon>
        <taxon>Vigna</taxon>
    </lineage>
</organism>
<dbReference type="AlphaFoldDB" id="A0AAQ3NC78"/>
<accession>A0AAQ3NC78</accession>
<evidence type="ECO:0000313" key="2">
    <source>
        <dbReference type="EMBL" id="WVZ07085.1"/>
    </source>
</evidence>
<proteinExistence type="predicted"/>
<gene>
    <name evidence="2" type="ORF">V8G54_020431</name>
</gene>
<sequence length="232" mass="26010">MISYSVYDLSITTLKVDGNIRAGTPGKSIDDRIPRVDWVDEKTYDGSQCDERSASCRESNKAAIDIGDCCSNIIHLFLPSKSEKVMLSMLEQLHAEPMKGSFFYRLLLAEDRHSCLHSRMLSGLSFPIPTEGTLSSRGAVVLFVLHAVVVVRSSAWWRVLVLFSGHHIAAVPAGTVVLFFLSEVCALLFVLALLLDHFFRKVLRLLEFVVPMRSHQIILSSWDCSKTPKVHY</sequence>
<keyword evidence="1" id="KW-0812">Transmembrane</keyword>
<feature type="transmembrane region" description="Helical" evidence="1">
    <location>
        <begin position="169"/>
        <end position="195"/>
    </location>
</feature>
<dbReference type="EMBL" id="CP144695">
    <property type="protein sequence ID" value="WVZ07085.1"/>
    <property type="molecule type" value="Genomic_DNA"/>
</dbReference>
<name>A0AAQ3NC78_VIGMU</name>
<evidence type="ECO:0000313" key="3">
    <source>
        <dbReference type="Proteomes" id="UP001374535"/>
    </source>
</evidence>
<reference evidence="2 3" key="1">
    <citation type="journal article" date="2023" name="Life. Sci Alliance">
        <title>Evolutionary insights into 3D genome organization and epigenetic landscape of Vigna mungo.</title>
        <authorList>
            <person name="Junaid A."/>
            <person name="Singh B."/>
            <person name="Bhatia S."/>
        </authorList>
    </citation>
    <scope>NUCLEOTIDE SEQUENCE [LARGE SCALE GENOMIC DNA]</scope>
    <source>
        <strain evidence="2">Urdbean</strain>
    </source>
</reference>
<keyword evidence="1" id="KW-0472">Membrane</keyword>
<dbReference type="Proteomes" id="UP001374535">
    <property type="component" value="Chromosome 6"/>
</dbReference>
<keyword evidence="3" id="KW-1185">Reference proteome</keyword>
<keyword evidence="1" id="KW-1133">Transmembrane helix</keyword>
<evidence type="ECO:0000256" key="1">
    <source>
        <dbReference type="SAM" id="Phobius"/>
    </source>
</evidence>
<protein>
    <submittedName>
        <fullName evidence="2">Uncharacterized protein</fullName>
    </submittedName>
</protein>